<reference evidence="1" key="1">
    <citation type="journal article" date="2022" name="bioRxiv">
        <title>Sequencing and chromosome-scale assembly of the giantPleurodeles waltlgenome.</title>
        <authorList>
            <person name="Brown T."/>
            <person name="Elewa A."/>
            <person name="Iarovenko S."/>
            <person name="Subramanian E."/>
            <person name="Araus A.J."/>
            <person name="Petzold A."/>
            <person name="Susuki M."/>
            <person name="Suzuki K.-i.T."/>
            <person name="Hayashi T."/>
            <person name="Toyoda A."/>
            <person name="Oliveira C."/>
            <person name="Osipova E."/>
            <person name="Leigh N.D."/>
            <person name="Simon A."/>
            <person name="Yun M.H."/>
        </authorList>
    </citation>
    <scope>NUCLEOTIDE SEQUENCE</scope>
    <source>
        <strain evidence="1">20211129_DDA</strain>
        <tissue evidence="1">Liver</tissue>
    </source>
</reference>
<sequence>MQVTATCVPKSAQGLEAHRKEQRAGRWSWEEEGEKWMWLGDAVDGRKVKVENEVWHTRGKEEGKEWEK</sequence>
<gene>
    <name evidence="1" type="ORF">NDU88_000360</name>
</gene>
<dbReference type="EMBL" id="JANPWB010000008">
    <property type="protein sequence ID" value="KAJ1159856.1"/>
    <property type="molecule type" value="Genomic_DNA"/>
</dbReference>
<protein>
    <recommendedName>
        <fullName evidence="3">MHC class I antigen</fullName>
    </recommendedName>
</protein>
<keyword evidence="2" id="KW-1185">Reference proteome</keyword>
<evidence type="ECO:0008006" key="3">
    <source>
        <dbReference type="Google" id="ProtNLM"/>
    </source>
</evidence>
<dbReference type="Proteomes" id="UP001066276">
    <property type="component" value="Chromosome 4_2"/>
</dbReference>
<name>A0AAV7S524_PLEWA</name>
<comment type="caution">
    <text evidence="1">The sequence shown here is derived from an EMBL/GenBank/DDBJ whole genome shotgun (WGS) entry which is preliminary data.</text>
</comment>
<dbReference type="AlphaFoldDB" id="A0AAV7S524"/>
<evidence type="ECO:0000313" key="1">
    <source>
        <dbReference type="EMBL" id="KAJ1159856.1"/>
    </source>
</evidence>
<accession>A0AAV7S524</accession>
<organism evidence="1 2">
    <name type="scientific">Pleurodeles waltl</name>
    <name type="common">Iberian ribbed newt</name>
    <dbReference type="NCBI Taxonomy" id="8319"/>
    <lineage>
        <taxon>Eukaryota</taxon>
        <taxon>Metazoa</taxon>
        <taxon>Chordata</taxon>
        <taxon>Craniata</taxon>
        <taxon>Vertebrata</taxon>
        <taxon>Euteleostomi</taxon>
        <taxon>Amphibia</taxon>
        <taxon>Batrachia</taxon>
        <taxon>Caudata</taxon>
        <taxon>Salamandroidea</taxon>
        <taxon>Salamandridae</taxon>
        <taxon>Pleurodelinae</taxon>
        <taxon>Pleurodeles</taxon>
    </lineage>
</organism>
<evidence type="ECO:0000313" key="2">
    <source>
        <dbReference type="Proteomes" id="UP001066276"/>
    </source>
</evidence>
<proteinExistence type="predicted"/>